<dbReference type="EMBL" id="UFQS01000504">
    <property type="protein sequence ID" value="SSX04468.1"/>
    <property type="molecule type" value="Genomic_DNA"/>
</dbReference>
<feature type="domain" description="Ig-like" evidence="3">
    <location>
        <begin position="1"/>
        <end position="82"/>
    </location>
</feature>
<dbReference type="EMBL" id="UFQT01000504">
    <property type="protein sequence ID" value="SSX24832.1"/>
    <property type="molecule type" value="Genomic_DNA"/>
</dbReference>
<dbReference type="GO" id="GO:0030424">
    <property type="term" value="C:axon"/>
    <property type="evidence" value="ECO:0007669"/>
    <property type="project" value="TreeGrafter"/>
</dbReference>
<name>A0A336M3K1_CULSO</name>
<dbReference type="InterPro" id="IPR036116">
    <property type="entry name" value="FN3_sf"/>
</dbReference>
<evidence type="ECO:0000259" key="4">
    <source>
        <dbReference type="PROSITE" id="PS50853"/>
    </source>
</evidence>
<dbReference type="Pfam" id="PF07679">
    <property type="entry name" value="I-set"/>
    <property type="match status" value="1"/>
</dbReference>
<dbReference type="OMA" id="MAMIYSS"/>
<organism evidence="6">
    <name type="scientific">Culicoides sonorensis</name>
    <name type="common">Biting midge</name>
    <dbReference type="NCBI Taxonomy" id="179676"/>
    <lineage>
        <taxon>Eukaryota</taxon>
        <taxon>Metazoa</taxon>
        <taxon>Ecdysozoa</taxon>
        <taxon>Arthropoda</taxon>
        <taxon>Hexapoda</taxon>
        <taxon>Insecta</taxon>
        <taxon>Pterygota</taxon>
        <taxon>Neoptera</taxon>
        <taxon>Endopterygota</taxon>
        <taxon>Diptera</taxon>
        <taxon>Nematocera</taxon>
        <taxon>Chironomoidea</taxon>
        <taxon>Ceratopogonidae</taxon>
        <taxon>Ceratopogoninae</taxon>
        <taxon>Culicoides</taxon>
        <taxon>Monoculicoides</taxon>
    </lineage>
</organism>
<dbReference type="PANTHER" id="PTHR45080">
    <property type="entry name" value="CONTACTIN 5"/>
    <property type="match status" value="1"/>
</dbReference>
<dbReference type="PANTHER" id="PTHR45080:SF38">
    <property type="entry name" value="FI23916P1-RELATED"/>
    <property type="match status" value="1"/>
</dbReference>
<evidence type="ECO:0000313" key="5">
    <source>
        <dbReference type="EMBL" id="SSX04468.1"/>
    </source>
</evidence>
<dbReference type="PROSITE" id="PS50835">
    <property type="entry name" value="IG_LIKE"/>
    <property type="match status" value="1"/>
</dbReference>
<dbReference type="GO" id="GO:0008046">
    <property type="term" value="F:axon guidance receptor activity"/>
    <property type="evidence" value="ECO:0007669"/>
    <property type="project" value="TreeGrafter"/>
</dbReference>
<keyword evidence="2" id="KW-1133">Transmembrane helix</keyword>
<dbReference type="GO" id="GO:0050808">
    <property type="term" value="P:synapse organization"/>
    <property type="evidence" value="ECO:0007669"/>
    <property type="project" value="TreeGrafter"/>
</dbReference>
<dbReference type="SMART" id="SM00060">
    <property type="entry name" value="FN3"/>
    <property type="match status" value="1"/>
</dbReference>
<evidence type="ECO:0000259" key="3">
    <source>
        <dbReference type="PROSITE" id="PS50835"/>
    </source>
</evidence>
<dbReference type="CDD" id="cd00063">
    <property type="entry name" value="FN3"/>
    <property type="match status" value="1"/>
</dbReference>
<accession>A0A336M3K1</accession>
<dbReference type="Gene3D" id="2.60.40.10">
    <property type="entry name" value="Immunoglobulins"/>
    <property type="match status" value="2"/>
</dbReference>
<dbReference type="InterPro" id="IPR036179">
    <property type="entry name" value="Ig-like_dom_sf"/>
</dbReference>
<dbReference type="GO" id="GO:0007156">
    <property type="term" value="P:homophilic cell adhesion via plasma membrane adhesion molecules"/>
    <property type="evidence" value="ECO:0007669"/>
    <property type="project" value="TreeGrafter"/>
</dbReference>
<dbReference type="PROSITE" id="PS50853">
    <property type="entry name" value="FN3"/>
    <property type="match status" value="1"/>
</dbReference>
<dbReference type="FunFam" id="2.60.40.10:FF:001873">
    <property type="entry name" value="Uncharacterized protein, isoform C"/>
    <property type="match status" value="1"/>
</dbReference>
<dbReference type="SUPFAM" id="SSF49265">
    <property type="entry name" value="Fibronectin type III"/>
    <property type="match status" value="1"/>
</dbReference>
<gene>
    <name evidence="6" type="primary">CSON011563</name>
</gene>
<dbReference type="GO" id="GO:0005886">
    <property type="term" value="C:plasma membrane"/>
    <property type="evidence" value="ECO:0007669"/>
    <property type="project" value="TreeGrafter"/>
</dbReference>
<dbReference type="CDD" id="cd00096">
    <property type="entry name" value="Ig"/>
    <property type="match status" value="1"/>
</dbReference>
<dbReference type="InterPro" id="IPR013783">
    <property type="entry name" value="Ig-like_fold"/>
</dbReference>
<dbReference type="VEuPathDB" id="VectorBase:CSON011563"/>
<feature type="transmembrane region" description="Helical" evidence="2">
    <location>
        <begin position="219"/>
        <end position="242"/>
    </location>
</feature>
<protein>
    <submittedName>
        <fullName evidence="6">CSON011563 protein</fullName>
    </submittedName>
</protein>
<feature type="domain" description="Fibronectin type-III" evidence="4">
    <location>
        <begin position="86"/>
        <end position="195"/>
    </location>
</feature>
<proteinExistence type="predicted"/>
<dbReference type="SUPFAM" id="SSF48726">
    <property type="entry name" value="Immunoglobulin"/>
    <property type="match status" value="1"/>
</dbReference>
<evidence type="ECO:0000313" key="6">
    <source>
        <dbReference type="EMBL" id="SSX24832.1"/>
    </source>
</evidence>
<dbReference type="InterPro" id="IPR013098">
    <property type="entry name" value="Ig_I-set"/>
</dbReference>
<dbReference type="InterPro" id="IPR007110">
    <property type="entry name" value="Ig-like_dom"/>
</dbReference>
<dbReference type="InterPro" id="IPR050958">
    <property type="entry name" value="Cell_Adh-Cytoskel_Orgn"/>
</dbReference>
<keyword evidence="1" id="KW-0393">Immunoglobulin domain</keyword>
<dbReference type="InterPro" id="IPR003961">
    <property type="entry name" value="FN3_dom"/>
</dbReference>
<dbReference type="GO" id="GO:0043025">
    <property type="term" value="C:neuronal cell body"/>
    <property type="evidence" value="ECO:0007669"/>
    <property type="project" value="TreeGrafter"/>
</dbReference>
<sequence length="258" mass="29926">MTNKKYFLSCYKISNKFVFHFLFQVSWFQNSFPLQPTDRRTMTSRGNRHTLVIRHVQPEDFGNYSCVADNSLGRQKKFMEVSGRPGPAEFHSAPWSRSPDTYNLTWKVDSYPPLQEVRLLYRKLMMNETFQQPGRWHDVILTPTPRASSEPLTHFMFYTLKGLQPSAVYEAIVQAKNRYGWNEVSDIFQFYTQRSASDPRIEDMELVASSTSRNKSSHLAIPNILTLLGIVTIFNICACYSISAASRRFLLLLRTIID</sequence>
<dbReference type="AlphaFoldDB" id="A0A336M3K1"/>
<keyword evidence="2" id="KW-0472">Membrane</keyword>
<evidence type="ECO:0000256" key="2">
    <source>
        <dbReference type="SAM" id="Phobius"/>
    </source>
</evidence>
<keyword evidence="2" id="KW-0812">Transmembrane</keyword>
<reference evidence="6" key="2">
    <citation type="submission" date="2018-07" db="EMBL/GenBank/DDBJ databases">
        <authorList>
            <person name="Quirk P.G."/>
            <person name="Krulwich T.A."/>
        </authorList>
    </citation>
    <scope>NUCLEOTIDE SEQUENCE</scope>
</reference>
<reference evidence="5" key="1">
    <citation type="submission" date="2018-04" db="EMBL/GenBank/DDBJ databases">
        <authorList>
            <person name="Go L.Y."/>
            <person name="Mitchell J.A."/>
        </authorList>
    </citation>
    <scope>NUCLEOTIDE SEQUENCE</scope>
    <source>
        <tissue evidence="5">Whole organism</tissue>
    </source>
</reference>
<evidence type="ECO:0000256" key="1">
    <source>
        <dbReference type="ARBA" id="ARBA00023319"/>
    </source>
</evidence>